<dbReference type="InterPro" id="IPR053772">
    <property type="entry name" value="At1g61320/At1g61330-like"/>
</dbReference>
<name>A0AAD5C2S1_AMBAR</name>
<dbReference type="PANTHER" id="PTHR34145:SF28">
    <property type="entry name" value="F-BOX DOMAIN-CONTAINING PROTEIN"/>
    <property type="match status" value="1"/>
</dbReference>
<dbReference type="SUPFAM" id="SSF52047">
    <property type="entry name" value="RNI-like"/>
    <property type="match status" value="1"/>
</dbReference>
<evidence type="ECO:0000313" key="2">
    <source>
        <dbReference type="Proteomes" id="UP001206925"/>
    </source>
</evidence>
<dbReference type="AlphaFoldDB" id="A0AAD5C2S1"/>
<comment type="caution">
    <text evidence="1">The sequence shown here is derived from an EMBL/GenBank/DDBJ whole genome shotgun (WGS) entry which is preliminary data.</text>
</comment>
<proteinExistence type="predicted"/>
<dbReference type="SUPFAM" id="SSF81383">
    <property type="entry name" value="F-box domain"/>
    <property type="match status" value="1"/>
</dbReference>
<protein>
    <submittedName>
        <fullName evidence="1">Uncharacterized protein</fullName>
    </submittedName>
</protein>
<dbReference type="Proteomes" id="UP001206925">
    <property type="component" value="Unassembled WGS sequence"/>
</dbReference>
<gene>
    <name evidence="1" type="ORF">M8C21_012199</name>
</gene>
<dbReference type="InterPro" id="IPR036047">
    <property type="entry name" value="F-box-like_dom_sf"/>
</dbReference>
<reference evidence="1" key="1">
    <citation type="submission" date="2022-06" db="EMBL/GenBank/DDBJ databases">
        <title>Uncovering the hologenomic basis of an extraordinary plant invasion.</title>
        <authorList>
            <person name="Bieker V.C."/>
            <person name="Martin M.D."/>
            <person name="Gilbert T."/>
            <person name="Hodgins K."/>
            <person name="Battlay P."/>
            <person name="Petersen B."/>
            <person name="Wilson J."/>
        </authorList>
    </citation>
    <scope>NUCLEOTIDE SEQUENCE</scope>
    <source>
        <strain evidence="1">AA19_3_7</strain>
        <tissue evidence="1">Leaf</tissue>
    </source>
</reference>
<sequence>MDRISHLPDFILHHILSFLYGPSAELVRMSVLSKKWFHLTASFPYLDFILYKFRPGERASFFKYVEYTTNRFSQQDDVTTHMLTLVTSIREPAELDVINRCLELLLQKGVSVLIVDVANLLDVPRVNYRLPNVLLSVTENQNLQRVWMEFNTPVEIIDIEAPNLSLLILADCYNRGAPRMNLASCKKLTSVSYLGHPLPNSNGFNDFLSYFPYIEYFILFTEYKCNNFKLSSHSLRALALQSNCDLEKIEFSTPNLVLFVYSCNPRLTRPLEGKPWPPVWDLSRMKVCMHCHPDSCIDALWFKKLRLFLDKKNGFKVLNLYIRVICSQELTELDKLKAIELPPYELEHVELQLDTHEESSAHVAFVDVVLWCCRPRSLTLRSSFLSTDFEEQSDVVKFTYKKLLEQDDHTSIQIVGPSSSEAQKQLRDMKSLSMALPLIQEEALGQSFADMGC</sequence>
<evidence type="ECO:0000313" key="1">
    <source>
        <dbReference type="EMBL" id="KAI7734296.1"/>
    </source>
</evidence>
<organism evidence="1 2">
    <name type="scientific">Ambrosia artemisiifolia</name>
    <name type="common">Common ragweed</name>
    <dbReference type="NCBI Taxonomy" id="4212"/>
    <lineage>
        <taxon>Eukaryota</taxon>
        <taxon>Viridiplantae</taxon>
        <taxon>Streptophyta</taxon>
        <taxon>Embryophyta</taxon>
        <taxon>Tracheophyta</taxon>
        <taxon>Spermatophyta</taxon>
        <taxon>Magnoliopsida</taxon>
        <taxon>eudicotyledons</taxon>
        <taxon>Gunneridae</taxon>
        <taxon>Pentapetalae</taxon>
        <taxon>asterids</taxon>
        <taxon>campanulids</taxon>
        <taxon>Asterales</taxon>
        <taxon>Asteraceae</taxon>
        <taxon>Asteroideae</taxon>
        <taxon>Heliantheae alliance</taxon>
        <taxon>Heliantheae</taxon>
        <taxon>Ambrosia</taxon>
    </lineage>
</organism>
<accession>A0AAD5C2S1</accession>
<dbReference type="EMBL" id="JAMZMK010009766">
    <property type="protein sequence ID" value="KAI7734296.1"/>
    <property type="molecule type" value="Genomic_DNA"/>
</dbReference>
<dbReference type="Gene3D" id="1.20.1280.50">
    <property type="match status" value="1"/>
</dbReference>
<keyword evidence="2" id="KW-1185">Reference proteome</keyword>
<dbReference type="PANTHER" id="PTHR34145">
    <property type="entry name" value="OS02G0105600 PROTEIN"/>
    <property type="match status" value="1"/>
</dbReference>